<keyword evidence="6" id="KW-1185">Reference proteome</keyword>
<keyword evidence="2" id="KW-0732">Signal</keyword>
<gene>
    <name evidence="5" type="ORF">IV88_GL000778</name>
</gene>
<dbReference type="Pfam" id="PF01510">
    <property type="entry name" value="Amidase_2"/>
    <property type="match status" value="1"/>
</dbReference>
<dbReference type="InterPro" id="IPR036505">
    <property type="entry name" value="Amidase/PGRP_sf"/>
</dbReference>
<dbReference type="AlphaFoldDB" id="A0A0R2NFY7"/>
<dbReference type="SMART" id="SM00644">
    <property type="entry name" value="Ami_2"/>
    <property type="match status" value="1"/>
</dbReference>
<reference evidence="5 6" key="1">
    <citation type="journal article" date="2015" name="Genome Announc.">
        <title>Expanding the biotechnology potential of lactobacilli through comparative genomics of 213 strains and associated genera.</title>
        <authorList>
            <person name="Sun Z."/>
            <person name="Harris H.M."/>
            <person name="McCann A."/>
            <person name="Guo C."/>
            <person name="Argimon S."/>
            <person name="Zhang W."/>
            <person name="Yang X."/>
            <person name="Jeffery I.B."/>
            <person name="Cooney J.C."/>
            <person name="Kagawa T.F."/>
            <person name="Liu W."/>
            <person name="Song Y."/>
            <person name="Salvetti E."/>
            <person name="Wrobel A."/>
            <person name="Rasinkangas P."/>
            <person name="Parkhill J."/>
            <person name="Rea M.C."/>
            <person name="O'Sullivan O."/>
            <person name="Ritari J."/>
            <person name="Douillard F.P."/>
            <person name="Paul Ross R."/>
            <person name="Yang R."/>
            <person name="Briner A.E."/>
            <person name="Felis G.E."/>
            <person name="de Vos W.M."/>
            <person name="Barrangou R."/>
            <person name="Klaenhammer T.R."/>
            <person name="Caufield P.W."/>
            <person name="Cui Y."/>
            <person name="Zhang H."/>
            <person name="O'Toole P.W."/>
        </authorList>
    </citation>
    <scope>NUCLEOTIDE SEQUENCE [LARGE SCALE GENOMIC DNA]</scope>
    <source>
        <strain evidence="5 6">DSM 23026</strain>
    </source>
</reference>
<sequence length="448" mass="50152">MIPVLIILGCLAIFNNTDKVHAQSVNSYIYNNNLKHASITNAQWAGFPHPDYEHGYGKPEGVVVHETGNPNSSIFGEISFMKGNYDLAFVHSFVDADRIINIANTNYGSWGAGYPANAKFVQFEQVEMHSAYSFASEVNNSAYYTAYLLHQYKLPCTFANANNGWNGTVFSHYATTMKWHSTDHVDPVTYFDNAGRQFFGQSYTMSDFFQLVQKYYGQTNSNSNSSKVSYVDIDASARIIPTNNILYNHVPGSGYKVKQITTASKLSNKNVLIDAKANVSYGQPYYRIRYRGKVLGWLYAAAFKNVNDGLNYSSAKATAKIKSNASHQIFNHIAESRFKNKVVTSAKSLANKKVDITDKAQKNNEKTGYYKISSGGKSLGWLYQSDLLDVTDNIQYTDTHFTARIKQNVTNDFYNHVTKSAYIIVKNNSGKSFKGKNLVINCKAHVPV</sequence>
<comment type="caution">
    <text evidence="5">The sequence shown here is derived from an EMBL/GenBank/DDBJ whole genome shotgun (WGS) entry which is preliminary data.</text>
</comment>
<proteinExistence type="inferred from homology"/>
<dbReference type="GO" id="GO:0008745">
    <property type="term" value="F:N-acetylmuramoyl-L-alanine amidase activity"/>
    <property type="evidence" value="ECO:0007669"/>
    <property type="project" value="InterPro"/>
</dbReference>
<dbReference type="EMBL" id="JQCQ01000023">
    <property type="protein sequence ID" value="KRO24726.1"/>
    <property type="molecule type" value="Genomic_DNA"/>
</dbReference>
<accession>A0A0R2NFY7</accession>
<comment type="similarity">
    <text evidence="1">In the N-terminal section; belongs to the N-acetylmuramoyl-L-alanine amidase 2 family.</text>
</comment>
<dbReference type="InterPro" id="IPR038200">
    <property type="entry name" value="GW_dom_sf"/>
</dbReference>
<dbReference type="PATRIC" id="fig|480391.4.peg.789"/>
<feature type="domain" description="N-acetylmuramoyl-L-alanine amidase" evidence="4">
    <location>
        <begin position="47"/>
        <end position="188"/>
    </location>
</feature>
<name>A0A0R2NFY7_9LACO</name>
<dbReference type="SUPFAM" id="SSF82057">
    <property type="entry name" value="Prokaryotic SH3-related domain"/>
    <property type="match status" value="2"/>
</dbReference>
<protein>
    <submittedName>
        <fullName evidence="5">N-acetylmuramoyl-L-alanine amidase</fullName>
    </submittedName>
</protein>
<dbReference type="SUPFAM" id="SSF55846">
    <property type="entry name" value="N-acetylmuramoyl-L-alanine amidase-like"/>
    <property type="match status" value="1"/>
</dbReference>
<organism evidence="5 6">
    <name type="scientific">Pediococcus argentinicus</name>
    <dbReference type="NCBI Taxonomy" id="480391"/>
    <lineage>
        <taxon>Bacteria</taxon>
        <taxon>Bacillati</taxon>
        <taxon>Bacillota</taxon>
        <taxon>Bacilli</taxon>
        <taxon>Lactobacillales</taxon>
        <taxon>Lactobacillaceae</taxon>
        <taxon>Pediococcus</taxon>
    </lineage>
</organism>
<evidence type="ECO:0000259" key="4">
    <source>
        <dbReference type="SMART" id="SM00644"/>
    </source>
</evidence>
<dbReference type="InterPro" id="IPR025987">
    <property type="entry name" value="GW_dom"/>
</dbReference>
<evidence type="ECO:0000313" key="5">
    <source>
        <dbReference type="EMBL" id="KRO24726.1"/>
    </source>
</evidence>
<evidence type="ECO:0000256" key="1">
    <source>
        <dbReference type="ARBA" id="ARBA00006088"/>
    </source>
</evidence>
<evidence type="ECO:0000256" key="2">
    <source>
        <dbReference type="ARBA" id="ARBA00022729"/>
    </source>
</evidence>
<dbReference type="Proteomes" id="UP000051249">
    <property type="component" value="Unassembled WGS sequence"/>
</dbReference>
<keyword evidence="3" id="KW-0677">Repeat</keyword>
<dbReference type="InterPro" id="IPR002502">
    <property type="entry name" value="Amidase_domain"/>
</dbReference>
<dbReference type="GO" id="GO:0009253">
    <property type="term" value="P:peptidoglycan catabolic process"/>
    <property type="evidence" value="ECO:0007669"/>
    <property type="project" value="InterPro"/>
</dbReference>
<evidence type="ECO:0000313" key="6">
    <source>
        <dbReference type="Proteomes" id="UP000051249"/>
    </source>
</evidence>
<dbReference type="Gene3D" id="2.30.30.170">
    <property type="match status" value="2"/>
</dbReference>
<dbReference type="Pfam" id="PF13457">
    <property type="entry name" value="GW"/>
    <property type="match status" value="2"/>
</dbReference>
<dbReference type="Gene3D" id="3.40.80.10">
    <property type="entry name" value="Peptidoglycan recognition protein-like"/>
    <property type="match status" value="1"/>
</dbReference>
<evidence type="ECO:0000256" key="3">
    <source>
        <dbReference type="ARBA" id="ARBA00022737"/>
    </source>
</evidence>
<dbReference type="CDD" id="cd06583">
    <property type="entry name" value="PGRP"/>
    <property type="match status" value="1"/>
</dbReference>